<comment type="caution">
    <text evidence="1">The sequence shown here is derived from an EMBL/GenBank/DDBJ whole genome shotgun (WGS) entry which is preliminary data.</text>
</comment>
<dbReference type="EMBL" id="BKCJ010110804">
    <property type="protein sequence ID" value="GEX48057.1"/>
    <property type="molecule type" value="Genomic_DNA"/>
</dbReference>
<evidence type="ECO:0000313" key="1">
    <source>
        <dbReference type="EMBL" id="GEX48057.1"/>
    </source>
</evidence>
<dbReference type="AlphaFoldDB" id="A0A699H5F5"/>
<sequence>MINWYLDDVDIDIFSFFEPKFSAIVYNDALKLKFDLSFEPTFNHDTNQENETSLLESNCKGINSKVERKALKKQFSKTEKFNIFNIAKDLFFYEIPSTNNLQLEKGIDDDKIGDGEIRSQQTRGKVQGSRLIQGKEELSNNGWSTYVPNDEWKSMERERDNPSRDSQDCIKEYGLMINNDDFEHMCDYLLAKNAYSFINDMDEISGENRYKLIGAQSEIISSLDLEFDDWTRANGFVNASDEEIVELVIK</sequence>
<name>A0A699H5F5_TANCI</name>
<proteinExistence type="predicted"/>
<gene>
    <name evidence="1" type="ORF">Tci_320032</name>
</gene>
<protein>
    <submittedName>
        <fullName evidence="1">Uncharacterized protein</fullName>
    </submittedName>
</protein>
<reference evidence="1" key="1">
    <citation type="journal article" date="2019" name="Sci. Rep.">
        <title>Draft genome of Tanacetum cinerariifolium, the natural source of mosquito coil.</title>
        <authorList>
            <person name="Yamashiro T."/>
            <person name="Shiraishi A."/>
            <person name="Satake H."/>
            <person name="Nakayama K."/>
        </authorList>
    </citation>
    <scope>NUCLEOTIDE SEQUENCE</scope>
</reference>
<accession>A0A699H5F5</accession>
<organism evidence="1">
    <name type="scientific">Tanacetum cinerariifolium</name>
    <name type="common">Dalmatian daisy</name>
    <name type="synonym">Chrysanthemum cinerariifolium</name>
    <dbReference type="NCBI Taxonomy" id="118510"/>
    <lineage>
        <taxon>Eukaryota</taxon>
        <taxon>Viridiplantae</taxon>
        <taxon>Streptophyta</taxon>
        <taxon>Embryophyta</taxon>
        <taxon>Tracheophyta</taxon>
        <taxon>Spermatophyta</taxon>
        <taxon>Magnoliopsida</taxon>
        <taxon>eudicotyledons</taxon>
        <taxon>Gunneridae</taxon>
        <taxon>Pentapetalae</taxon>
        <taxon>asterids</taxon>
        <taxon>campanulids</taxon>
        <taxon>Asterales</taxon>
        <taxon>Asteraceae</taxon>
        <taxon>Asteroideae</taxon>
        <taxon>Anthemideae</taxon>
        <taxon>Anthemidinae</taxon>
        <taxon>Tanacetum</taxon>
    </lineage>
</organism>